<evidence type="ECO:0000313" key="1">
    <source>
        <dbReference type="EMBL" id="GBM50936.1"/>
    </source>
</evidence>
<sequence>MIHGPCGPNENIECDDFIYKETLPKIKDQVIMITGKDLSSFRMRRWRMADEVSNDLMRELDCDNEELQQRSHEFIPRLKSEQNTVCNRLKVVCFFWMLLMVMRRLAFSVYSPSNSKTQKSCYCSSLLRNTCHAT</sequence>
<gene>
    <name evidence="1" type="ORF">AVEN_36802_1</name>
</gene>
<protein>
    <submittedName>
        <fullName evidence="1">Uncharacterized protein</fullName>
    </submittedName>
</protein>
<organism evidence="1 2">
    <name type="scientific">Araneus ventricosus</name>
    <name type="common">Orbweaver spider</name>
    <name type="synonym">Epeira ventricosa</name>
    <dbReference type="NCBI Taxonomy" id="182803"/>
    <lineage>
        <taxon>Eukaryota</taxon>
        <taxon>Metazoa</taxon>
        <taxon>Ecdysozoa</taxon>
        <taxon>Arthropoda</taxon>
        <taxon>Chelicerata</taxon>
        <taxon>Arachnida</taxon>
        <taxon>Araneae</taxon>
        <taxon>Araneomorphae</taxon>
        <taxon>Entelegynae</taxon>
        <taxon>Araneoidea</taxon>
        <taxon>Araneidae</taxon>
        <taxon>Araneus</taxon>
    </lineage>
</organism>
<keyword evidence="2" id="KW-1185">Reference proteome</keyword>
<proteinExistence type="predicted"/>
<reference evidence="1 2" key="1">
    <citation type="journal article" date="2019" name="Sci. Rep.">
        <title>Orb-weaving spider Araneus ventricosus genome elucidates the spidroin gene catalogue.</title>
        <authorList>
            <person name="Kono N."/>
            <person name="Nakamura H."/>
            <person name="Ohtoshi R."/>
            <person name="Moran D.A.P."/>
            <person name="Shinohara A."/>
            <person name="Yoshida Y."/>
            <person name="Fujiwara M."/>
            <person name="Mori M."/>
            <person name="Tomita M."/>
            <person name="Arakawa K."/>
        </authorList>
    </citation>
    <scope>NUCLEOTIDE SEQUENCE [LARGE SCALE GENOMIC DNA]</scope>
</reference>
<dbReference type="Proteomes" id="UP000499080">
    <property type="component" value="Unassembled WGS sequence"/>
</dbReference>
<evidence type="ECO:0000313" key="2">
    <source>
        <dbReference type="Proteomes" id="UP000499080"/>
    </source>
</evidence>
<dbReference type="AlphaFoldDB" id="A0A4Y2GDS6"/>
<dbReference type="OrthoDB" id="6470259at2759"/>
<comment type="caution">
    <text evidence="1">The sequence shown here is derived from an EMBL/GenBank/DDBJ whole genome shotgun (WGS) entry which is preliminary data.</text>
</comment>
<dbReference type="EMBL" id="BGPR01001316">
    <property type="protein sequence ID" value="GBM50936.1"/>
    <property type="molecule type" value="Genomic_DNA"/>
</dbReference>
<accession>A0A4Y2GDS6</accession>
<name>A0A4Y2GDS6_ARAVE</name>